<feature type="compositionally biased region" description="Polar residues" evidence="1">
    <location>
        <begin position="36"/>
        <end position="49"/>
    </location>
</feature>
<reference evidence="2 3" key="1">
    <citation type="submission" date="2022-06" db="EMBL/GenBank/DDBJ databases">
        <title>Mycolicibacterium sp. CAU 1645 isolated from seawater.</title>
        <authorList>
            <person name="Kim W."/>
        </authorList>
    </citation>
    <scope>NUCLEOTIDE SEQUENCE [LARGE SCALE GENOMIC DNA]</scope>
    <source>
        <strain evidence="2 3">CAU 1645</strain>
    </source>
</reference>
<protein>
    <recommendedName>
        <fullName evidence="4">Lipoprotein</fullName>
    </recommendedName>
</protein>
<name>A0ABT1M5Q5_9MYCO</name>
<comment type="caution">
    <text evidence="2">The sequence shown here is derived from an EMBL/GenBank/DDBJ whole genome shotgun (WGS) entry which is preliminary data.</text>
</comment>
<accession>A0ABT1M5Q5</accession>
<feature type="region of interest" description="Disordered" evidence="1">
    <location>
        <begin position="19"/>
        <end position="57"/>
    </location>
</feature>
<evidence type="ECO:0000256" key="1">
    <source>
        <dbReference type="SAM" id="MobiDB-lite"/>
    </source>
</evidence>
<proteinExistence type="predicted"/>
<dbReference type="Proteomes" id="UP001651690">
    <property type="component" value="Unassembled WGS sequence"/>
</dbReference>
<dbReference type="PROSITE" id="PS51257">
    <property type="entry name" value="PROKAR_LIPOPROTEIN"/>
    <property type="match status" value="1"/>
</dbReference>
<sequence>MRSTPAILIALSIAVAGCSDEPDEATKPPVPPPITSIRSATASPLTPTETAGGVTPQPQQAVAAWRAAHSDVFSDLTASMGGIVDAIESQNLGTLQEACAVLDRDADPLRAALPSPDPGVTGALQAMVDDVESAVRLCGDFTLAGASTADVERFTSLMADAQKQFDTANRLMDAQR</sequence>
<keyword evidence="3" id="KW-1185">Reference proteome</keyword>
<evidence type="ECO:0008006" key="4">
    <source>
        <dbReference type="Google" id="ProtNLM"/>
    </source>
</evidence>
<evidence type="ECO:0000313" key="2">
    <source>
        <dbReference type="EMBL" id="MCP9274496.1"/>
    </source>
</evidence>
<evidence type="ECO:0000313" key="3">
    <source>
        <dbReference type="Proteomes" id="UP001651690"/>
    </source>
</evidence>
<gene>
    <name evidence="2" type="ORF">NM203_20085</name>
</gene>
<dbReference type="EMBL" id="JANDBD010000008">
    <property type="protein sequence ID" value="MCP9274496.1"/>
    <property type="molecule type" value="Genomic_DNA"/>
</dbReference>
<dbReference type="RefSeq" id="WP_255062064.1">
    <property type="nucleotide sequence ID" value="NZ_JANDBD010000008.1"/>
</dbReference>
<organism evidence="2 3">
    <name type="scientific">Mycolicibacterium arenosum</name>
    <dbReference type="NCBI Taxonomy" id="2952157"/>
    <lineage>
        <taxon>Bacteria</taxon>
        <taxon>Bacillati</taxon>
        <taxon>Actinomycetota</taxon>
        <taxon>Actinomycetes</taxon>
        <taxon>Mycobacteriales</taxon>
        <taxon>Mycobacteriaceae</taxon>
        <taxon>Mycolicibacterium</taxon>
    </lineage>
</organism>